<accession>A0A8X6H0N4</accession>
<gene>
    <name evidence="1" type="ORF">TNCT_366631</name>
</gene>
<sequence>MNTSIGINSAREAIQRTGIPELSYRCIQQGRMNRYPYTIQESPVITRRSTSSGSNWIIRHPPGRVALSFHVYPGFSNHLGTENCHSTNSLCHQ</sequence>
<evidence type="ECO:0000313" key="2">
    <source>
        <dbReference type="Proteomes" id="UP000887116"/>
    </source>
</evidence>
<organism evidence="1 2">
    <name type="scientific">Trichonephila clavata</name>
    <name type="common">Joro spider</name>
    <name type="synonym">Nephila clavata</name>
    <dbReference type="NCBI Taxonomy" id="2740835"/>
    <lineage>
        <taxon>Eukaryota</taxon>
        <taxon>Metazoa</taxon>
        <taxon>Ecdysozoa</taxon>
        <taxon>Arthropoda</taxon>
        <taxon>Chelicerata</taxon>
        <taxon>Arachnida</taxon>
        <taxon>Araneae</taxon>
        <taxon>Araneomorphae</taxon>
        <taxon>Entelegynae</taxon>
        <taxon>Araneoidea</taxon>
        <taxon>Nephilidae</taxon>
        <taxon>Trichonephila</taxon>
    </lineage>
</organism>
<comment type="caution">
    <text evidence="1">The sequence shown here is derived from an EMBL/GenBank/DDBJ whole genome shotgun (WGS) entry which is preliminary data.</text>
</comment>
<protein>
    <submittedName>
        <fullName evidence="1">Uncharacterized protein</fullName>
    </submittedName>
</protein>
<reference evidence="1" key="1">
    <citation type="submission" date="2020-07" db="EMBL/GenBank/DDBJ databases">
        <title>Multicomponent nature underlies the extraordinary mechanical properties of spider dragline silk.</title>
        <authorList>
            <person name="Kono N."/>
            <person name="Nakamura H."/>
            <person name="Mori M."/>
            <person name="Yoshida Y."/>
            <person name="Ohtoshi R."/>
            <person name="Malay A.D."/>
            <person name="Moran D.A.P."/>
            <person name="Tomita M."/>
            <person name="Numata K."/>
            <person name="Arakawa K."/>
        </authorList>
    </citation>
    <scope>NUCLEOTIDE SEQUENCE</scope>
</reference>
<dbReference type="EMBL" id="BMAO01036754">
    <property type="protein sequence ID" value="GFR12890.1"/>
    <property type="molecule type" value="Genomic_DNA"/>
</dbReference>
<proteinExistence type="predicted"/>
<dbReference type="Proteomes" id="UP000887116">
    <property type="component" value="Unassembled WGS sequence"/>
</dbReference>
<name>A0A8X6H0N4_TRICU</name>
<evidence type="ECO:0000313" key="1">
    <source>
        <dbReference type="EMBL" id="GFR12890.1"/>
    </source>
</evidence>
<dbReference type="AlphaFoldDB" id="A0A8X6H0N4"/>
<keyword evidence="2" id="KW-1185">Reference proteome</keyword>